<dbReference type="Pfam" id="PF13376">
    <property type="entry name" value="OmdA"/>
    <property type="match status" value="1"/>
</dbReference>
<dbReference type="EMBL" id="CP127173">
    <property type="protein sequence ID" value="WIV61686.1"/>
    <property type="molecule type" value="Genomic_DNA"/>
</dbReference>
<proteinExistence type="predicted"/>
<evidence type="ECO:0000256" key="1">
    <source>
        <dbReference type="SAM" id="MobiDB-lite"/>
    </source>
</evidence>
<accession>A0ABY8Y1A4</accession>
<dbReference type="RefSeq" id="WP_285459308.1">
    <property type="nucleotide sequence ID" value="NZ_CP127173.1"/>
</dbReference>
<dbReference type="Proteomes" id="UP001227101">
    <property type="component" value="Chromosome"/>
</dbReference>
<feature type="compositionally biased region" description="Basic and acidic residues" evidence="1">
    <location>
        <begin position="183"/>
        <end position="192"/>
    </location>
</feature>
<evidence type="ECO:0000313" key="3">
    <source>
        <dbReference type="Proteomes" id="UP001227101"/>
    </source>
</evidence>
<keyword evidence="3" id="KW-1185">Reference proteome</keyword>
<reference evidence="2 3" key="1">
    <citation type="submission" date="2023-06" db="EMBL/GenBank/DDBJ databases">
        <authorList>
            <person name="Oyuntsetseg B."/>
            <person name="Kim S.B."/>
        </authorList>
    </citation>
    <scope>NUCLEOTIDE SEQUENCE [LARGE SCALE GENOMIC DNA]</scope>
    <source>
        <strain evidence="2 3">2-2</strain>
    </source>
</reference>
<organism evidence="2 3">
    <name type="scientific">Amycolatopsis nalaikhensis</name>
    <dbReference type="NCBI Taxonomy" id="715472"/>
    <lineage>
        <taxon>Bacteria</taxon>
        <taxon>Bacillati</taxon>
        <taxon>Actinomycetota</taxon>
        <taxon>Actinomycetes</taxon>
        <taxon>Pseudonocardiales</taxon>
        <taxon>Pseudonocardiaceae</taxon>
        <taxon>Amycolatopsis</taxon>
    </lineage>
</organism>
<evidence type="ECO:0000313" key="2">
    <source>
        <dbReference type="EMBL" id="WIV61686.1"/>
    </source>
</evidence>
<protein>
    <submittedName>
        <fullName evidence="2">YdeI/OmpD-associated family protein</fullName>
    </submittedName>
</protein>
<name>A0ABY8Y1A4_9PSEU</name>
<sequence length="205" mass="22707">MEILDGLPVVEVTSVAQWREWLANPRERAVWLVVRRRGADVPGVLVHEAMEHALCFGWIDSKALRRDASSTYLCFTPRNPKSTWSRVNRERVARLTAAGLMTPAGQTVVDLARRTGTWDALAEAQDGVVPPDLRRALDADAAAAGHFANFPPSARRAILEWIAKAKRPEARARRIATTVELARDNRCADQRPPRSGLQSGRGRTA</sequence>
<feature type="region of interest" description="Disordered" evidence="1">
    <location>
        <begin position="183"/>
        <end position="205"/>
    </location>
</feature>
<gene>
    <name evidence="2" type="ORF">QP939_25305</name>
</gene>